<evidence type="ECO:0000256" key="2">
    <source>
        <dbReference type="ARBA" id="ARBA00022840"/>
    </source>
</evidence>
<keyword evidence="3 6" id="KW-0521">NADP</keyword>
<comment type="caution">
    <text evidence="6">Lacks conserved residue(s) required for the propagation of feature annotation.</text>
</comment>
<evidence type="ECO:0000259" key="7">
    <source>
        <dbReference type="PROSITE" id="PS51383"/>
    </source>
</evidence>
<dbReference type="InterPro" id="IPR029056">
    <property type="entry name" value="Ribokinase-like"/>
</dbReference>
<name>A0A371IJ63_9FIRM</name>
<feature type="binding site" evidence="6">
    <location>
        <position position="214"/>
    </location>
    <ligand>
        <name>AMP</name>
        <dbReference type="ChEBI" id="CHEBI:456215"/>
    </ligand>
</feature>
<proteinExistence type="inferred from homology"/>
<feature type="binding site" evidence="6">
    <location>
        <position position="101"/>
    </location>
    <ligand>
        <name>(6S)-NADPHX</name>
        <dbReference type="ChEBI" id="CHEBI:64076"/>
    </ligand>
</feature>
<dbReference type="SUPFAM" id="SSF53613">
    <property type="entry name" value="Ribokinase-like"/>
    <property type="match status" value="1"/>
</dbReference>
<dbReference type="PANTHER" id="PTHR12592">
    <property type="entry name" value="ATP-DEPENDENT (S)-NAD(P)H-HYDRATE DEHYDRATASE FAMILY MEMBER"/>
    <property type="match status" value="1"/>
</dbReference>
<evidence type="ECO:0000256" key="5">
    <source>
        <dbReference type="ARBA" id="ARBA00023239"/>
    </source>
</evidence>
<comment type="cofactor">
    <cofactor evidence="6">
        <name>Mg(2+)</name>
        <dbReference type="ChEBI" id="CHEBI:18420"/>
    </cofactor>
</comment>
<keyword evidence="1 6" id="KW-0547">Nucleotide-binding</keyword>
<accession>A0A371IJ63</accession>
<dbReference type="EC" id="4.2.1.136" evidence="6"/>
<comment type="function">
    <text evidence="6">Catalyzes the dehydration of the S-form of NAD(P)HX at the expense of ADP, which is converted to AMP. Together with NAD(P)HX epimerase, which catalyzes the epimerization of the S- and R-forms, the enzyme allows the repair of both epimers of NAD(P)HX, a damaged form of NAD(P)H that is a result of enzymatic or heat-dependent hydration.</text>
</comment>
<dbReference type="PANTHER" id="PTHR12592:SF0">
    <property type="entry name" value="ATP-DEPENDENT (S)-NAD(P)H-HYDRATE DEHYDRATASE"/>
    <property type="match status" value="1"/>
</dbReference>
<dbReference type="Proteomes" id="UP000093352">
    <property type="component" value="Unassembled WGS sequence"/>
</dbReference>
<organism evidence="8 9">
    <name type="scientific">Criibacterium bergeronii</name>
    <dbReference type="NCBI Taxonomy" id="1871336"/>
    <lineage>
        <taxon>Bacteria</taxon>
        <taxon>Bacillati</taxon>
        <taxon>Bacillota</taxon>
        <taxon>Clostridia</taxon>
        <taxon>Peptostreptococcales</taxon>
        <taxon>Filifactoraceae</taxon>
        <taxon>Criibacterium</taxon>
    </lineage>
</organism>
<dbReference type="PROSITE" id="PS51383">
    <property type="entry name" value="YJEF_C_3"/>
    <property type="match status" value="1"/>
</dbReference>
<evidence type="ECO:0000256" key="4">
    <source>
        <dbReference type="ARBA" id="ARBA00023027"/>
    </source>
</evidence>
<keyword evidence="9" id="KW-1185">Reference proteome</keyword>
<dbReference type="Gene3D" id="3.40.1190.20">
    <property type="match status" value="1"/>
</dbReference>
<dbReference type="GO" id="GO:0052855">
    <property type="term" value="F:ADP-dependent NAD(P)H-hydrate dehydratase activity"/>
    <property type="evidence" value="ECO:0007669"/>
    <property type="project" value="UniProtKB-UniRule"/>
</dbReference>
<sequence>MITITDEMVKKALPHRDNTFDKRKNGKVLVIAGSDRYPTTGLIVGNAAMRAGAGLVTIATSTYARQIISSNLMEVMSISYEDNKELTRQIEIADTVAIGSGIDRTEFSKELLEKALNYDKKLVIDADGIFLLKNFLCKIKTKDIVITPHEGEFSNLIDLSVSVISENRQILAEDFAKKYKIKLLLKGKNTIITDGNNTFLLDKGSYKMATGGMGDCLTGIIAAMSASGISLLDAAISGAYIHSLTADVLSKNMYTVLASDIINNLPYVINDIQNGVI</sequence>
<evidence type="ECO:0000313" key="9">
    <source>
        <dbReference type="Proteomes" id="UP000093352"/>
    </source>
</evidence>
<dbReference type="GO" id="GO:0046496">
    <property type="term" value="P:nicotinamide nucleotide metabolic process"/>
    <property type="evidence" value="ECO:0007669"/>
    <property type="project" value="UniProtKB-UniRule"/>
</dbReference>
<evidence type="ECO:0000256" key="3">
    <source>
        <dbReference type="ARBA" id="ARBA00022857"/>
    </source>
</evidence>
<comment type="subunit">
    <text evidence="6">Homotetramer.</text>
</comment>
<gene>
    <name evidence="6" type="primary">nnrD</name>
    <name evidence="8" type="ORF">BBG48_009700</name>
</gene>
<feature type="domain" description="YjeF C-terminal" evidence="7">
    <location>
        <begin position="5"/>
        <end position="272"/>
    </location>
</feature>
<keyword evidence="4 6" id="KW-0520">NAD</keyword>
<evidence type="ECO:0000313" key="8">
    <source>
        <dbReference type="EMBL" id="RDY20521.1"/>
    </source>
</evidence>
<comment type="similarity">
    <text evidence="6">Belongs to the NnrD/CARKD family.</text>
</comment>
<dbReference type="InterPro" id="IPR000631">
    <property type="entry name" value="CARKD"/>
</dbReference>
<dbReference type="NCBIfam" id="TIGR00196">
    <property type="entry name" value="yjeF_cterm"/>
    <property type="match status" value="1"/>
</dbReference>
<protein>
    <recommendedName>
        <fullName evidence="6">ADP-dependent (S)-NAD(P)H-hydrate dehydratase</fullName>
        <ecNumber evidence="6">4.2.1.136</ecNumber>
    </recommendedName>
    <alternativeName>
        <fullName evidence="6">ADP-dependent NAD(P)HX dehydratase</fullName>
    </alternativeName>
</protein>
<dbReference type="Pfam" id="PF01256">
    <property type="entry name" value="Carb_kinase"/>
    <property type="match status" value="1"/>
</dbReference>
<dbReference type="RefSeq" id="WP_068912052.1">
    <property type="nucleotide sequence ID" value="NZ_MBEW02000032.1"/>
</dbReference>
<keyword evidence="2 6" id="KW-0067">ATP-binding</keyword>
<dbReference type="HAMAP" id="MF_01965">
    <property type="entry name" value="NADHX_dehydratase"/>
    <property type="match status" value="1"/>
</dbReference>
<reference evidence="8 9" key="1">
    <citation type="journal article" date="2016" name="Genome Announc.">
        <title>Draft Genome Sequence of Criibacterium bergeronii gen. nov., sp. nov., Strain CCRI-22567T, Isolated from a Vaginal Sample from a Woman with Bacterial Vaginosis.</title>
        <authorList>
            <person name="Maheux A.F."/>
            <person name="Berube E."/>
            <person name="Boudreau D.K."/>
            <person name="Raymond F."/>
            <person name="Corbeil J."/>
            <person name="Roy P.H."/>
            <person name="Boissinot M."/>
            <person name="Omar R.F."/>
        </authorList>
    </citation>
    <scope>NUCLEOTIDE SEQUENCE [LARGE SCALE GENOMIC DNA]</scope>
    <source>
        <strain evidence="8 9">CCRI-22567</strain>
    </source>
</reference>
<dbReference type="GO" id="GO:0110051">
    <property type="term" value="P:metabolite repair"/>
    <property type="evidence" value="ECO:0007669"/>
    <property type="project" value="TreeGrafter"/>
</dbReference>
<feature type="binding site" evidence="6">
    <location>
        <position position="215"/>
    </location>
    <ligand>
        <name>(6S)-NADPHX</name>
        <dbReference type="ChEBI" id="CHEBI:64076"/>
    </ligand>
</feature>
<dbReference type="CDD" id="cd01171">
    <property type="entry name" value="YXKO-related"/>
    <property type="match status" value="1"/>
</dbReference>
<feature type="binding site" evidence="6">
    <location>
        <begin position="186"/>
        <end position="190"/>
    </location>
    <ligand>
        <name>AMP</name>
        <dbReference type="ChEBI" id="CHEBI:456215"/>
    </ligand>
</feature>
<comment type="catalytic activity">
    <reaction evidence="6">
        <text>(6S)-NADPHX + ADP = AMP + phosphate + NADPH + H(+)</text>
        <dbReference type="Rhea" id="RHEA:32235"/>
        <dbReference type="ChEBI" id="CHEBI:15378"/>
        <dbReference type="ChEBI" id="CHEBI:43474"/>
        <dbReference type="ChEBI" id="CHEBI:57783"/>
        <dbReference type="ChEBI" id="CHEBI:64076"/>
        <dbReference type="ChEBI" id="CHEBI:456215"/>
        <dbReference type="ChEBI" id="CHEBI:456216"/>
        <dbReference type="EC" id="4.2.1.136"/>
    </reaction>
</comment>
<keyword evidence="5 6" id="KW-0456">Lyase</keyword>
<evidence type="ECO:0000256" key="1">
    <source>
        <dbReference type="ARBA" id="ARBA00022741"/>
    </source>
</evidence>
<evidence type="ECO:0000256" key="6">
    <source>
        <dbReference type="HAMAP-Rule" id="MF_01965"/>
    </source>
</evidence>
<dbReference type="STRING" id="1871336.BBG48_08075"/>
<dbReference type="AlphaFoldDB" id="A0A371IJ63"/>
<comment type="caution">
    <text evidence="8">The sequence shown here is derived from an EMBL/GenBank/DDBJ whole genome shotgun (WGS) entry which is preliminary data.</text>
</comment>
<dbReference type="GO" id="GO:0052856">
    <property type="term" value="F:NAD(P)HX epimerase activity"/>
    <property type="evidence" value="ECO:0007669"/>
    <property type="project" value="TreeGrafter"/>
</dbReference>
<dbReference type="GO" id="GO:0005524">
    <property type="term" value="F:ATP binding"/>
    <property type="evidence" value="ECO:0007669"/>
    <property type="project" value="UniProtKB-KW"/>
</dbReference>
<dbReference type="EMBL" id="MBEW02000032">
    <property type="protein sequence ID" value="RDY20521.1"/>
    <property type="molecule type" value="Genomic_DNA"/>
</dbReference>
<feature type="binding site" evidence="6">
    <location>
        <position position="149"/>
    </location>
    <ligand>
        <name>(6S)-NADPHX</name>
        <dbReference type="ChEBI" id="CHEBI:64076"/>
    </ligand>
</feature>
<comment type="catalytic activity">
    <reaction evidence="6">
        <text>(6S)-NADHX + ADP = AMP + phosphate + NADH + H(+)</text>
        <dbReference type="Rhea" id="RHEA:32223"/>
        <dbReference type="ChEBI" id="CHEBI:15378"/>
        <dbReference type="ChEBI" id="CHEBI:43474"/>
        <dbReference type="ChEBI" id="CHEBI:57945"/>
        <dbReference type="ChEBI" id="CHEBI:64074"/>
        <dbReference type="ChEBI" id="CHEBI:456215"/>
        <dbReference type="ChEBI" id="CHEBI:456216"/>
        <dbReference type="EC" id="4.2.1.136"/>
    </reaction>
</comment>